<protein>
    <submittedName>
        <fullName evidence="2">Uncharacterized protein</fullName>
    </submittedName>
</protein>
<feature type="coiled-coil region" evidence="1">
    <location>
        <begin position="20"/>
        <end position="83"/>
    </location>
</feature>
<dbReference type="Proteomes" id="UP001516400">
    <property type="component" value="Unassembled WGS sequence"/>
</dbReference>
<organism evidence="2 3">
    <name type="scientific">Cryptolaemus montrouzieri</name>
    <dbReference type="NCBI Taxonomy" id="559131"/>
    <lineage>
        <taxon>Eukaryota</taxon>
        <taxon>Metazoa</taxon>
        <taxon>Ecdysozoa</taxon>
        <taxon>Arthropoda</taxon>
        <taxon>Hexapoda</taxon>
        <taxon>Insecta</taxon>
        <taxon>Pterygota</taxon>
        <taxon>Neoptera</taxon>
        <taxon>Endopterygota</taxon>
        <taxon>Coleoptera</taxon>
        <taxon>Polyphaga</taxon>
        <taxon>Cucujiformia</taxon>
        <taxon>Coccinelloidea</taxon>
        <taxon>Coccinellidae</taxon>
        <taxon>Scymninae</taxon>
        <taxon>Scymnini</taxon>
        <taxon>Cryptolaemus</taxon>
    </lineage>
</organism>
<accession>A0ABD2NKJ9</accession>
<dbReference type="EMBL" id="JABFTP020000124">
    <property type="protein sequence ID" value="KAL3279218.1"/>
    <property type="molecule type" value="Genomic_DNA"/>
</dbReference>
<keyword evidence="3" id="KW-1185">Reference proteome</keyword>
<evidence type="ECO:0000256" key="1">
    <source>
        <dbReference type="SAM" id="Coils"/>
    </source>
</evidence>
<dbReference type="AlphaFoldDB" id="A0ABD2NKJ9"/>
<evidence type="ECO:0000313" key="3">
    <source>
        <dbReference type="Proteomes" id="UP001516400"/>
    </source>
</evidence>
<evidence type="ECO:0000313" key="2">
    <source>
        <dbReference type="EMBL" id="KAL3279218.1"/>
    </source>
</evidence>
<comment type="caution">
    <text evidence="2">The sequence shown here is derived from an EMBL/GenBank/DDBJ whole genome shotgun (WGS) entry which is preliminary data.</text>
</comment>
<proteinExistence type="predicted"/>
<reference evidence="2 3" key="1">
    <citation type="journal article" date="2021" name="BMC Biol.">
        <title>Horizontally acquired antibacterial genes associated with adaptive radiation of ladybird beetles.</title>
        <authorList>
            <person name="Li H.S."/>
            <person name="Tang X.F."/>
            <person name="Huang Y.H."/>
            <person name="Xu Z.Y."/>
            <person name="Chen M.L."/>
            <person name="Du X.Y."/>
            <person name="Qiu B.Y."/>
            <person name="Chen P.T."/>
            <person name="Zhang W."/>
            <person name="Slipinski A."/>
            <person name="Escalona H.E."/>
            <person name="Waterhouse R.M."/>
            <person name="Zwick A."/>
            <person name="Pang H."/>
        </authorList>
    </citation>
    <scope>NUCLEOTIDE SEQUENCE [LARGE SCALE GENOMIC DNA]</scope>
    <source>
        <strain evidence="2">SYSU2018</strain>
    </source>
</reference>
<keyword evidence="1" id="KW-0175">Coiled coil</keyword>
<gene>
    <name evidence="2" type="ORF">HHI36_016731</name>
</gene>
<sequence length="90" mass="10633">MLDRKAEQLVRKSLEQQENLLEWKDKLENKKVEIKDLIEHYKAKLQNKGSVIRSLKQGSQVFADDMSLVEKEYEKKIEVLELQVCENEEG</sequence>
<name>A0ABD2NKJ9_9CUCU</name>